<keyword evidence="3" id="KW-0488">Methylation</keyword>
<dbReference type="PROSITE" id="PS00409">
    <property type="entry name" value="PROKAR_NTER_METHYL"/>
    <property type="match status" value="1"/>
</dbReference>
<dbReference type="AlphaFoldDB" id="A0A4S8FFC2"/>
<evidence type="ECO:0000256" key="2">
    <source>
        <dbReference type="ARBA" id="ARBA00022475"/>
    </source>
</evidence>
<protein>
    <submittedName>
        <fullName evidence="10">Prepilin-type N-terminal cleavage/methylation domain-containing protein</fullName>
    </submittedName>
</protein>
<dbReference type="InterPro" id="IPR045584">
    <property type="entry name" value="Pilin-like"/>
</dbReference>
<evidence type="ECO:0000256" key="4">
    <source>
        <dbReference type="ARBA" id="ARBA00022519"/>
    </source>
</evidence>
<dbReference type="Proteomes" id="UP000308917">
    <property type="component" value="Unassembled WGS sequence"/>
</dbReference>
<name>A0A4S8FFC2_9BURK</name>
<sequence length="260" mass="29119">MASIPLNRNGTTLAQRPTNHGFTLIEVMVAIALMAVMAAVSWRGIDALVRAQSYTQRQATEQSVLQTSMMQWQNDLEHMSNILALTPMDWDGKVFRITRESTRIHPTDAPSVVVVAWSDRLVNDQKYWLRWQSAPIASRAQWRQAWAAAQLWSQGQGGSTQGQEIALLPIIQWQLYYARGGHWSNPLSSTEKPDTGPPSFNDQNENDQDNQQPQASQYTAPNALFALPDGIRLQIDLASGQAFSGPLTRDWLVPTFGMTR</sequence>
<keyword evidence="5 9" id="KW-0812">Transmembrane</keyword>
<dbReference type="Gene3D" id="3.30.700.10">
    <property type="entry name" value="Glycoprotein, Type 4 Pilin"/>
    <property type="match status" value="1"/>
</dbReference>
<dbReference type="NCBIfam" id="TIGR02532">
    <property type="entry name" value="IV_pilin_GFxxxE"/>
    <property type="match status" value="1"/>
</dbReference>
<dbReference type="Pfam" id="PF07963">
    <property type="entry name" value="N_methyl"/>
    <property type="match status" value="1"/>
</dbReference>
<dbReference type="SUPFAM" id="SSF54523">
    <property type="entry name" value="Pili subunits"/>
    <property type="match status" value="1"/>
</dbReference>
<reference evidence="10 11" key="1">
    <citation type="journal article" date="2015" name="Antonie Van Leeuwenhoek">
        <title>Lampropedia puyangensis sp. nov., isolated from symptomatic bark of Populus ? euramericana canker and emended description of Lampropedia hyalina (Ehrenberg 1832) Lee et al. 2004.</title>
        <authorList>
            <person name="Li Y."/>
            <person name="Wang T."/>
            <person name="Piao C.G."/>
            <person name="Wang L.F."/>
            <person name="Tian G.Z."/>
            <person name="Zhu T.H."/>
            <person name="Guo M.W."/>
        </authorList>
    </citation>
    <scope>NUCLEOTIDE SEQUENCE [LARGE SCALE GENOMIC DNA]</scope>
    <source>
        <strain evidence="10 11">2-bin</strain>
    </source>
</reference>
<dbReference type="OrthoDB" id="9151668at2"/>
<evidence type="ECO:0000256" key="7">
    <source>
        <dbReference type="ARBA" id="ARBA00023136"/>
    </source>
</evidence>
<evidence type="ECO:0000256" key="8">
    <source>
        <dbReference type="SAM" id="MobiDB-lite"/>
    </source>
</evidence>
<evidence type="ECO:0000313" key="10">
    <source>
        <dbReference type="EMBL" id="THU04562.1"/>
    </source>
</evidence>
<evidence type="ECO:0000256" key="3">
    <source>
        <dbReference type="ARBA" id="ARBA00022481"/>
    </source>
</evidence>
<comment type="caution">
    <text evidence="10">The sequence shown here is derived from an EMBL/GenBank/DDBJ whole genome shotgun (WGS) entry which is preliminary data.</text>
</comment>
<evidence type="ECO:0000256" key="9">
    <source>
        <dbReference type="SAM" id="Phobius"/>
    </source>
</evidence>
<dbReference type="GO" id="GO:0015628">
    <property type="term" value="P:protein secretion by the type II secretion system"/>
    <property type="evidence" value="ECO:0007669"/>
    <property type="project" value="TreeGrafter"/>
</dbReference>
<dbReference type="RefSeq" id="WP_136572458.1">
    <property type="nucleotide sequence ID" value="NZ_STFG01000002.1"/>
</dbReference>
<gene>
    <name evidence="10" type="ORF">E9531_04040</name>
</gene>
<keyword evidence="6 9" id="KW-1133">Transmembrane helix</keyword>
<evidence type="ECO:0000313" key="11">
    <source>
        <dbReference type="Proteomes" id="UP000308917"/>
    </source>
</evidence>
<feature type="transmembrane region" description="Helical" evidence="9">
    <location>
        <begin position="20"/>
        <end position="42"/>
    </location>
</feature>
<organism evidence="10 11">
    <name type="scientific">Lampropedia puyangensis</name>
    <dbReference type="NCBI Taxonomy" id="1330072"/>
    <lineage>
        <taxon>Bacteria</taxon>
        <taxon>Pseudomonadati</taxon>
        <taxon>Pseudomonadota</taxon>
        <taxon>Betaproteobacteria</taxon>
        <taxon>Burkholderiales</taxon>
        <taxon>Comamonadaceae</taxon>
        <taxon>Lampropedia</taxon>
    </lineage>
</organism>
<evidence type="ECO:0000256" key="6">
    <source>
        <dbReference type="ARBA" id="ARBA00022989"/>
    </source>
</evidence>
<proteinExistence type="predicted"/>
<dbReference type="PANTHER" id="PTHR39583">
    <property type="entry name" value="TYPE II SECRETION SYSTEM PROTEIN J-RELATED"/>
    <property type="match status" value="1"/>
</dbReference>
<keyword evidence="2" id="KW-1003">Cell membrane</keyword>
<dbReference type="InterPro" id="IPR012902">
    <property type="entry name" value="N_methyl_site"/>
</dbReference>
<keyword evidence="4" id="KW-0997">Cell inner membrane</keyword>
<evidence type="ECO:0000256" key="1">
    <source>
        <dbReference type="ARBA" id="ARBA00004377"/>
    </source>
</evidence>
<comment type="subcellular location">
    <subcellularLocation>
        <location evidence="1">Cell inner membrane</location>
        <topology evidence="1">Single-pass membrane protein</topology>
    </subcellularLocation>
</comment>
<evidence type="ECO:0000256" key="5">
    <source>
        <dbReference type="ARBA" id="ARBA00022692"/>
    </source>
</evidence>
<dbReference type="GO" id="GO:0005886">
    <property type="term" value="C:plasma membrane"/>
    <property type="evidence" value="ECO:0007669"/>
    <property type="project" value="UniProtKB-SubCell"/>
</dbReference>
<dbReference type="EMBL" id="STFG01000002">
    <property type="protein sequence ID" value="THU04562.1"/>
    <property type="molecule type" value="Genomic_DNA"/>
</dbReference>
<feature type="region of interest" description="Disordered" evidence="8">
    <location>
        <begin position="186"/>
        <end position="215"/>
    </location>
</feature>
<dbReference type="InterPro" id="IPR051621">
    <property type="entry name" value="T2SS_protein_J"/>
</dbReference>
<accession>A0A4S8FFC2</accession>
<keyword evidence="11" id="KW-1185">Reference proteome</keyword>
<dbReference type="PANTHER" id="PTHR39583:SF2">
    <property type="entry name" value="TYPE II SECRETION SYSTEM PROTEIN J"/>
    <property type="match status" value="1"/>
</dbReference>
<keyword evidence="7 9" id="KW-0472">Membrane</keyword>